<sequence length="382" mass="40693" precursor="true">MAYIGLLLIVAGLGQVTVDRVDGQKVSGEWVAIDENAISIQTAGKTEQFPLESVVKLQRDADSSTSPTAVRVGLADGSQLLTRDVKMQGKSVEIDLLGAAADDALLSFPVSQVASIRFRPPVAKAINDQWEQKLGADKPSDTLVVRAGNDQLDEVAGTVLAINRDAVSFDLGGQQVEAPLDRLEGIVFRSSDGDAARIQAQITDAGGSTWSASKITGQGKTLQLETPAGISRSIPLDRIHQIEFRGNVRMLRAADAANVSFTAAIGGLLDPEFSKSMFGPRDVAAGIALSAGSELTIRLGDDDRLFETIVETPNRSFDGGVVRVVIQLDDDAALDKKLTAAELPEAIQLDVAGKRRMQIRIESGQDSSTGDALLLRKPRLRK</sequence>
<dbReference type="InterPro" id="IPR038637">
    <property type="entry name" value="NPCBM_sf"/>
</dbReference>
<feature type="domain" description="Glycosyl hydrolase family 98 putative carbohydrate-binding module" evidence="1">
    <location>
        <begin position="284"/>
        <end position="379"/>
    </location>
</feature>
<evidence type="ECO:0000313" key="2">
    <source>
        <dbReference type="EMBL" id="QDS86985.1"/>
    </source>
</evidence>
<dbReference type="KEGG" id="ruv:EC9_11600"/>
<dbReference type="Proteomes" id="UP000319557">
    <property type="component" value="Chromosome"/>
</dbReference>
<dbReference type="Pfam" id="PF08305">
    <property type="entry name" value="NPCBM"/>
    <property type="match status" value="1"/>
</dbReference>
<dbReference type="RefSeq" id="WP_218934602.1">
    <property type="nucleotide sequence ID" value="NZ_CP036261.1"/>
</dbReference>
<protein>
    <submittedName>
        <fullName evidence="2">NPCBM/NEW2 domain protein</fullName>
    </submittedName>
</protein>
<dbReference type="AlphaFoldDB" id="A0A517LWH9"/>
<name>A0A517LWH9_9BACT</name>
<dbReference type="EMBL" id="CP036261">
    <property type="protein sequence ID" value="QDS86985.1"/>
    <property type="molecule type" value="Genomic_DNA"/>
</dbReference>
<accession>A0A517LWH9</accession>
<reference evidence="2 3" key="1">
    <citation type="submission" date="2019-02" db="EMBL/GenBank/DDBJ databases">
        <title>Deep-cultivation of Planctomycetes and their phenomic and genomic characterization uncovers novel biology.</title>
        <authorList>
            <person name="Wiegand S."/>
            <person name="Jogler M."/>
            <person name="Boedeker C."/>
            <person name="Pinto D."/>
            <person name="Vollmers J."/>
            <person name="Rivas-Marin E."/>
            <person name="Kohn T."/>
            <person name="Peeters S.H."/>
            <person name="Heuer A."/>
            <person name="Rast P."/>
            <person name="Oberbeckmann S."/>
            <person name="Bunk B."/>
            <person name="Jeske O."/>
            <person name="Meyerdierks A."/>
            <person name="Storesund J.E."/>
            <person name="Kallscheuer N."/>
            <person name="Luecker S."/>
            <person name="Lage O.M."/>
            <person name="Pohl T."/>
            <person name="Merkel B.J."/>
            <person name="Hornburger P."/>
            <person name="Mueller R.-W."/>
            <person name="Bruemmer F."/>
            <person name="Labrenz M."/>
            <person name="Spormann A.M."/>
            <person name="Op den Camp H."/>
            <person name="Overmann J."/>
            <person name="Amann R."/>
            <person name="Jetten M.S.M."/>
            <person name="Mascher T."/>
            <person name="Medema M.H."/>
            <person name="Devos D.P."/>
            <person name="Kaster A.-K."/>
            <person name="Ovreas L."/>
            <person name="Rohde M."/>
            <person name="Galperin M.Y."/>
            <person name="Jogler C."/>
        </authorList>
    </citation>
    <scope>NUCLEOTIDE SEQUENCE [LARGE SCALE GENOMIC DNA]</scope>
    <source>
        <strain evidence="2 3">EC9</strain>
    </source>
</reference>
<evidence type="ECO:0000313" key="3">
    <source>
        <dbReference type="Proteomes" id="UP000319557"/>
    </source>
</evidence>
<gene>
    <name evidence="2" type="ORF">EC9_11600</name>
</gene>
<dbReference type="SUPFAM" id="SSF49785">
    <property type="entry name" value="Galactose-binding domain-like"/>
    <property type="match status" value="1"/>
</dbReference>
<proteinExistence type="predicted"/>
<dbReference type="InterPro" id="IPR008979">
    <property type="entry name" value="Galactose-bd-like_sf"/>
</dbReference>
<keyword evidence="3" id="KW-1185">Reference proteome</keyword>
<organism evidence="2 3">
    <name type="scientific">Rosistilla ulvae</name>
    <dbReference type="NCBI Taxonomy" id="1930277"/>
    <lineage>
        <taxon>Bacteria</taxon>
        <taxon>Pseudomonadati</taxon>
        <taxon>Planctomycetota</taxon>
        <taxon>Planctomycetia</taxon>
        <taxon>Pirellulales</taxon>
        <taxon>Pirellulaceae</taxon>
        <taxon>Rosistilla</taxon>
    </lineage>
</organism>
<dbReference type="InterPro" id="IPR013222">
    <property type="entry name" value="Glyco_hyd_98_carb-bd"/>
</dbReference>
<evidence type="ECO:0000259" key="1">
    <source>
        <dbReference type="Pfam" id="PF08305"/>
    </source>
</evidence>
<dbReference type="Gene3D" id="2.60.120.1060">
    <property type="entry name" value="NPCBM/NEW2 domain"/>
    <property type="match status" value="1"/>
</dbReference>